<gene>
    <name evidence="1" type="ORF">EWB00_002957</name>
</gene>
<dbReference type="Proteomes" id="UP000311919">
    <property type="component" value="Unassembled WGS sequence"/>
</dbReference>
<organism evidence="1 2">
    <name type="scientific">Schistosoma japonicum</name>
    <name type="common">Blood fluke</name>
    <dbReference type="NCBI Taxonomy" id="6182"/>
    <lineage>
        <taxon>Eukaryota</taxon>
        <taxon>Metazoa</taxon>
        <taxon>Spiralia</taxon>
        <taxon>Lophotrochozoa</taxon>
        <taxon>Platyhelminthes</taxon>
        <taxon>Trematoda</taxon>
        <taxon>Digenea</taxon>
        <taxon>Strigeidida</taxon>
        <taxon>Schistosomatoidea</taxon>
        <taxon>Schistosomatidae</taxon>
        <taxon>Schistosoma</taxon>
    </lineage>
</organism>
<evidence type="ECO:0000313" key="1">
    <source>
        <dbReference type="EMBL" id="TNN13440.1"/>
    </source>
</evidence>
<dbReference type="AlphaFoldDB" id="A0A4Z2DB89"/>
<proteinExistence type="predicted"/>
<keyword evidence="2" id="KW-1185">Reference proteome</keyword>
<reference evidence="1 2" key="1">
    <citation type="submission" date="2019-03" db="EMBL/GenBank/DDBJ databases">
        <title>An improved genome assembly of the fluke Schistosoma japonicum.</title>
        <authorList>
            <person name="Hu W."/>
            <person name="Luo F."/>
            <person name="Yin M."/>
            <person name="Mo X."/>
            <person name="Sun C."/>
            <person name="Wu Q."/>
            <person name="Zhu B."/>
            <person name="Xiang M."/>
            <person name="Wang J."/>
            <person name="Wang Y."/>
            <person name="Zhang T."/>
            <person name="Xu B."/>
            <person name="Zheng H."/>
            <person name="Feng Z."/>
        </authorList>
    </citation>
    <scope>NUCLEOTIDE SEQUENCE [LARGE SCALE GENOMIC DNA]</scope>
    <source>
        <strain evidence="1">HuSjv2</strain>
        <tissue evidence="1">Worms</tissue>
    </source>
</reference>
<protein>
    <submittedName>
        <fullName evidence="1">Uncharacterized protein</fullName>
    </submittedName>
</protein>
<dbReference type="EMBL" id="SKCS01000190">
    <property type="protein sequence ID" value="TNN13440.1"/>
    <property type="molecule type" value="Genomic_DNA"/>
</dbReference>
<comment type="caution">
    <text evidence="1">The sequence shown here is derived from an EMBL/GenBank/DDBJ whole genome shotgun (WGS) entry which is preliminary data.</text>
</comment>
<name>A0A4Z2DB89_SCHJA</name>
<accession>A0A4Z2DB89</accession>
<evidence type="ECO:0000313" key="2">
    <source>
        <dbReference type="Proteomes" id="UP000311919"/>
    </source>
</evidence>
<sequence length="194" mass="22039">MFLQLLHVCVDGDQEEALLSQPDGLVETDRRRIEAYQLLRLFHQLEISKSSGRVGLLAEDMLNDWASTEDNSGNVSLKDSTDHHHCTIGQLLIISVIKKTLPTHHIWFLMLSIMRIIVHPLSYYSLVLIDPTEIGTWDCVAVTVGNDSGGILERLELAMVETDRLNKMTAVIQKKQVYRVSSVMKDYVLPQMKH</sequence>
<dbReference type="OrthoDB" id="30336at2759"/>